<feature type="region of interest" description="Disordered" evidence="1">
    <location>
        <begin position="332"/>
        <end position="358"/>
    </location>
</feature>
<sequence length="358" mass="40708">MGDVTFNAGQIVLERDYWALTKLWHAVDALYMWEFVTTLDYEWSVIRGQRPYRWTIWVYSLTRVATLLAAILNLIGLDAATLINCQAWVTFNFIFAYLALASSSLLVAFRVIAIWGKDKTVIALVVSVWGINVSCLSQGITRIRSGWDSEKRACVVLNIRSNKLTMIVMLVTDIILLSTMLVGLIRMRRRCGDTFALGRLLWTQLFVSLYLSDAMRIIFLIPALITMSVAATRMYRSLTDFISSIDKYEFLSFILRARSSSCRHSAHTSDDLPRSDRTGPSTKFSSIAPTGTAPSRMEMDVHIPYDPDHYLIPQPSRYVSFVDLSRQECGPLRGPSFDEDPESARENDRMVRPLPITY</sequence>
<dbReference type="OrthoDB" id="3197626at2759"/>
<keyword evidence="4" id="KW-1185">Reference proteome</keyword>
<keyword evidence="2" id="KW-0812">Transmembrane</keyword>
<evidence type="ECO:0000256" key="2">
    <source>
        <dbReference type="SAM" id="Phobius"/>
    </source>
</evidence>
<dbReference type="AlphaFoldDB" id="A0A9P5JZH4"/>
<comment type="caution">
    <text evidence="3">The sequence shown here is derived from an EMBL/GenBank/DDBJ whole genome shotgun (WGS) entry which is preliminary data.</text>
</comment>
<feature type="compositionally biased region" description="Basic and acidic residues" evidence="1">
    <location>
        <begin position="342"/>
        <end position="351"/>
    </location>
</feature>
<keyword evidence="2" id="KW-0472">Membrane</keyword>
<dbReference type="EMBL" id="WHVB01000024">
    <property type="protein sequence ID" value="KAF8470934.1"/>
    <property type="molecule type" value="Genomic_DNA"/>
</dbReference>
<reference evidence="3" key="1">
    <citation type="submission" date="2019-10" db="EMBL/GenBank/DDBJ databases">
        <authorList>
            <consortium name="DOE Joint Genome Institute"/>
            <person name="Kuo A."/>
            <person name="Miyauchi S."/>
            <person name="Kiss E."/>
            <person name="Drula E."/>
            <person name="Kohler A."/>
            <person name="Sanchez-Garcia M."/>
            <person name="Andreopoulos B."/>
            <person name="Barry K.W."/>
            <person name="Bonito G."/>
            <person name="Buee M."/>
            <person name="Carver A."/>
            <person name="Chen C."/>
            <person name="Cichocki N."/>
            <person name="Clum A."/>
            <person name="Culley D."/>
            <person name="Crous P.W."/>
            <person name="Fauchery L."/>
            <person name="Girlanda M."/>
            <person name="Hayes R."/>
            <person name="Keri Z."/>
            <person name="LaButti K."/>
            <person name="Lipzen A."/>
            <person name="Lombard V."/>
            <person name="Magnuson J."/>
            <person name="Maillard F."/>
            <person name="Morin E."/>
            <person name="Murat C."/>
            <person name="Nolan M."/>
            <person name="Ohm R."/>
            <person name="Pangilinan J."/>
            <person name="Pereira M."/>
            <person name="Perotto S."/>
            <person name="Peter M."/>
            <person name="Riley R."/>
            <person name="Sitrit Y."/>
            <person name="Stielow B."/>
            <person name="Szollosi G."/>
            <person name="Zifcakova L."/>
            <person name="Stursova M."/>
            <person name="Spatafora J.W."/>
            <person name="Tedersoo L."/>
            <person name="Vaario L.-M."/>
            <person name="Yamada A."/>
            <person name="Yan M."/>
            <person name="Wang P."/>
            <person name="Xu J."/>
            <person name="Bruns T."/>
            <person name="Baldrian P."/>
            <person name="Vilgalys R."/>
            <person name="Henrissat B."/>
            <person name="Grigoriev I.V."/>
            <person name="Hibbett D."/>
            <person name="Nagy L.G."/>
            <person name="Martin F.M."/>
        </authorList>
    </citation>
    <scope>NUCLEOTIDE SEQUENCE</scope>
    <source>
        <strain evidence="3">Prilba</strain>
    </source>
</reference>
<feature type="compositionally biased region" description="Polar residues" evidence="1">
    <location>
        <begin position="278"/>
        <end position="293"/>
    </location>
</feature>
<feature type="compositionally biased region" description="Basic and acidic residues" evidence="1">
    <location>
        <begin position="267"/>
        <end position="277"/>
    </location>
</feature>
<gene>
    <name evidence="3" type="ORF">DFH94DRAFT_204974</name>
</gene>
<feature type="region of interest" description="Disordered" evidence="1">
    <location>
        <begin position="264"/>
        <end position="293"/>
    </location>
</feature>
<evidence type="ECO:0000256" key="1">
    <source>
        <dbReference type="SAM" id="MobiDB-lite"/>
    </source>
</evidence>
<feature type="transmembrane region" description="Helical" evidence="2">
    <location>
        <begin position="56"/>
        <end position="75"/>
    </location>
</feature>
<feature type="transmembrane region" description="Helical" evidence="2">
    <location>
        <begin position="121"/>
        <end position="140"/>
    </location>
</feature>
<accession>A0A9P5JZH4</accession>
<organism evidence="3 4">
    <name type="scientific">Russula ochroleuca</name>
    <dbReference type="NCBI Taxonomy" id="152965"/>
    <lineage>
        <taxon>Eukaryota</taxon>
        <taxon>Fungi</taxon>
        <taxon>Dikarya</taxon>
        <taxon>Basidiomycota</taxon>
        <taxon>Agaricomycotina</taxon>
        <taxon>Agaricomycetes</taxon>
        <taxon>Russulales</taxon>
        <taxon>Russulaceae</taxon>
        <taxon>Russula</taxon>
    </lineage>
</organism>
<dbReference type="Proteomes" id="UP000759537">
    <property type="component" value="Unassembled WGS sequence"/>
</dbReference>
<keyword evidence="2" id="KW-1133">Transmembrane helix</keyword>
<evidence type="ECO:0008006" key="5">
    <source>
        <dbReference type="Google" id="ProtNLM"/>
    </source>
</evidence>
<reference evidence="3" key="2">
    <citation type="journal article" date="2020" name="Nat. Commun.">
        <title>Large-scale genome sequencing of mycorrhizal fungi provides insights into the early evolution of symbiotic traits.</title>
        <authorList>
            <person name="Miyauchi S."/>
            <person name="Kiss E."/>
            <person name="Kuo A."/>
            <person name="Drula E."/>
            <person name="Kohler A."/>
            <person name="Sanchez-Garcia M."/>
            <person name="Morin E."/>
            <person name="Andreopoulos B."/>
            <person name="Barry K.W."/>
            <person name="Bonito G."/>
            <person name="Buee M."/>
            <person name="Carver A."/>
            <person name="Chen C."/>
            <person name="Cichocki N."/>
            <person name="Clum A."/>
            <person name="Culley D."/>
            <person name="Crous P.W."/>
            <person name="Fauchery L."/>
            <person name="Girlanda M."/>
            <person name="Hayes R.D."/>
            <person name="Keri Z."/>
            <person name="LaButti K."/>
            <person name="Lipzen A."/>
            <person name="Lombard V."/>
            <person name="Magnuson J."/>
            <person name="Maillard F."/>
            <person name="Murat C."/>
            <person name="Nolan M."/>
            <person name="Ohm R.A."/>
            <person name="Pangilinan J."/>
            <person name="Pereira M.F."/>
            <person name="Perotto S."/>
            <person name="Peter M."/>
            <person name="Pfister S."/>
            <person name="Riley R."/>
            <person name="Sitrit Y."/>
            <person name="Stielow J.B."/>
            <person name="Szollosi G."/>
            <person name="Zifcakova L."/>
            <person name="Stursova M."/>
            <person name="Spatafora J.W."/>
            <person name="Tedersoo L."/>
            <person name="Vaario L.M."/>
            <person name="Yamada A."/>
            <person name="Yan M."/>
            <person name="Wang P."/>
            <person name="Xu J."/>
            <person name="Bruns T."/>
            <person name="Baldrian P."/>
            <person name="Vilgalys R."/>
            <person name="Dunand C."/>
            <person name="Henrissat B."/>
            <person name="Grigoriev I.V."/>
            <person name="Hibbett D."/>
            <person name="Nagy L.G."/>
            <person name="Martin F.M."/>
        </authorList>
    </citation>
    <scope>NUCLEOTIDE SEQUENCE</scope>
    <source>
        <strain evidence="3">Prilba</strain>
    </source>
</reference>
<protein>
    <recommendedName>
        <fullName evidence="5">Transmembrane protein</fullName>
    </recommendedName>
</protein>
<proteinExistence type="predicted"/>
<evidence type="ECO:0000313" key="3">
    <source>
        <dbReference type="EMBL" id="KAF8470934.1"/>
    </source>
</evidence>
<name>A0A9P5JZH4_9AGAM</name>
<evidence type="ECO:0000313" key="4">
    <source>
        <dbReference type="Proteomes" id="UP000759537"/>
    </source>
</evidence>
<feature type="transmembrane region" description="Helical" evidence="2">
    <location>
        <begin position="166"/>
        <end position="187"/>
    </location>
</feature>
<feature type="transmembrane region" description="Helical" evidence="2">
    <location>
        <begin position="87"/>
        <end position="109"/>
    </location>
</feature>